<name>A0ABD0V083_DENTH</name>
<dbReference type="PANTHER" id="PTHR47723">
    <property type="entry name" value="OS05G0353850 PROTEIN"/>
    <property type="match status" value="1"/>
</dbReference>
<evidence type="ECO:0000313" key="5">
    <source>
        <dbReference type="Proteomes" id="UP001552299"/>
    </source>
</evidence>
<dbReference type="Pfam" id="PF13456">
    <property type="entry name" value="RVT_3"/>
    <property type="match status" value="1"/>
</dbReference>
<accession>A0ABD0V083</accession>
<dbReference type="PANTHER" id="PTHR47723:SF19">
    <property type="entry name" value="POLYNUCLEOTIDYL TRANSFERASE, RIBONUCLEASE H-LIKE SUPERFAMILY PROTEIN"/>
    <property type="match status" value="1"/>
</dbReference>
<gene>
    <name evidence="4" type="ORF">M5K25_010439</name>
</gene>
<dbReference type="AlphaFoldDB" id="A0ABD0V083"/>
<dbReference type="InterPro" id="IPR012337">
    <property type="entry name" value="RNaseH-like_sf"/>
</dbReference>
<comment type="caution">
    <text evidence="4">The sequence shown here is derived from an EMBL/GenBank/DDBJ whole genome shotgun (WGS) entry which is preliminary data.</text>
</comment>
<dbReference type="InterPro" id="IPR053151">
    <property type="entry name" value="RNase_H-like"/>
</dbReference>
<dbReference type="CDD" id="cd06222">
    <property type="entry name" value="RNase_H_like"/>
    <property type="match status" value="1"/>
</dbReference>
<proteinExistence type="predicted"/>
<evidence type="ECO:0000259" key="3">
    <source>
        <dbReference type="Pfam" id="PF13456"/>
    </source>
</evidence>
<dbReference type="Gene3D" id="3.30.420.10">
    <property type="entry name" value="Ribonuclease H-like superfamily/Ribonuclease H"/>
    <property type="match status" value="1"/>
</dbReference>
<dbReference type="InterPro" id="IPR044730">
    <property type="entry name" value="RNase_H-like_dom_plant"/>
</dbReference>
<evidence type="ECO:0000256" key="1">
    <source>
        <dbReference type="SAM" id="MobiDB-lite"/>
    </source>
</evidence>
<dbReference type="EMBL" id="JANQDX010000009">
    <property type="protein sequence ID" value="KAL0918430.1"/>
    <property type="molecule type" value="Genomic_DNA"/>
</dbReference>
<feature type="region of interest" description="Disordered" evidence="1">
    <location>
        <begin position="1"/>
        <end position="36"/>
    </location>
</feature>
<keyword evidence="2" id="KW-0472">Membrane</keyword>
<keyword evidence="5" id="KW-1185">Reference proteome</keyword>
<organism evidence="4 5">
    <name type="scientific">Dendrobium thyrsiflorum</name>
    <name type="common">Pinecone-like raceme dendrobium</name>
    <name type="synonym">Orchid</name>
    <dbReference type="NCBI Taxonomy" id="117978"/>
    <lineage>
        <taxon>Eukaryota</taxon>
        <taxon>Viridiplantae</taxon>
        <taxon>Streptophyta</taxon>
        <taxon>Embryophyta</taxon>
        <taxon>Tracheophyta</taxon>
        <taxon>Spermatophyta</taxon>
        <taxon>Magnoliopsida</taxon>
        <taxon>Liliopsida</taxon>
        <taxon>Asparagales</taxon>
        <taxon>Orchidaceae</taxon>
        <taxon>Epidendroideae</taxon>
        <taxon>Malaxideae</taxon>
        <taxon>Dendrobiinae</taxon>
        <taxon>Dendrobium</taxon>
    </lineage>
</organism>
<keyword evidence="2" id="KW-0812">Transmembrane</keyword>
<dbReference type="SUPFAM" id="SSF53098">
    <property type="entry name" value="Ribonuclease H-like"/>
    <property type="match status" value="1"/>
</dbReference>
<dbReference type="InterPro" id="IPR036397">
    <property type="entry name" value="RNaseH_sf"/>
</dbReference>
<evidence type="ECO:0000256" key="2">
    <source>
        <dbReference type="SAM" id="Phobius"/>
    </source>
</evidence>
<reference evidence="4 5" key="1">
    <citation type="journal article" date="2024" name="Plant Biotechnol. J.">
        <title>Dendrobium thyrsiflorum genome and its molecular insights into genes involved in important horticultural traits.</title>
        <authorList>
            <person name="Chen B."/>
            <person name="Wang J.Y."/>
            <person name="Zheng P.J."/>
            <person name="Li K.L."/>
            <person name="Liang Y.M."/>
            <person name="Chen X.F."/>
            <person name="Zhang C."/>
            <person name="Zhao X."/>
            <person name="He X."/>
            <person name="Zhang G.Q."/>
            <person name="Liu Z.J."/>
            <person name="Xu Q."/>
        </authorList>
    </citation>
    <scope>NUCLEOTIDE SEQUENCE [LARGE SCALE GENOMIC DNA]</scope>
    <source>
        <strain evidence="4">GZMU011</strain>
    </source>
</reference>
<feature type="transmembrane region" description="Helical" evidence="2">
    <location>
        <begin position="434"/>
        <end position="456"/>
    </location>
</feature>
<keyword evidence="2" id="KW-1133">Transmembrane helix</keyword>
<feature type="transmembrane region" description="Helical" evidence="2">
    <location>
        <begin position="462"/>
        <end position="482"/>
    </location>
</feature>
<feature type="domain" description="RNase H type-1" evidence="3">
    <location>
        <begin position="209"/>
        <end position="326"/>
    </location>
</feature>
<evidence type="ECO:0000313" key="4">
    <source>
        <dbReference type="EMBL" id="KAL0918430.1"/>
    </source>
</evidence>
<protein>
    <recommendedName>
        <fullName evidence="3">RNase H type-1 domain-containing protein</fullName>
    </recommendedName>
</protein>
<sequence length="532" mass="59963">MLETRGQKRRSMERSNSGADGKLAVPKEKPQPVFGVYKAKEDGDRKDWSGHQNASQKASSKFLCDGDRNTKFFHAMIKKKRVINHIYKITTSEGINYESEDMIIKTGLDYFQSLFNNNVNTLPVNKQYLIPRVLLMISLSFPMLRSITSKYYLDFYPLLKKLVVYLLVRIKVVLLRIQEEDWILFKDFDPLLNIIVRWSLPNSPYCKLNSNGSMKDDAAGGGGIVRNHLGNVLVAYAIPLHTTNVPNVELLALLYGLNVCMRFGISKVWIEVDVMLVIYLINRKNFDNPNNFYILKNIKNLLCKLDFKISHIHREANVAADFLANLGRNSSNDIEFSADNLPFLLKGIVKLDKSGCFCGLVALVVLGLIERLSFQVFWVAGSIGHLGRELEEVDAFIDQIVPWRLRMLASTLLSGRELEFSLRILARGQFRGNLGASIAATIWFLIILPCALLYSISFQLSVSSALCCFVVLSFAVVCEMTAPSSSNPWMAVNEDATAAVSRQSVARVLVEMDISKKHPKDVWIGSELNGYQ</sequence>
<dbReference type="Proteomes" id="UP001552299">
    <property type="component" value="Unassembled WGS sequence"/>
</dbReference>
<dbReference type="InterPro" id="IPR002156">
    <property type="entry name" value="RNaseH_domain"/>
</dbReference>